<feature type="coiled-coil region" evidence="1">
    <location>
        <begin position="68"/>
        <end position="109"/>
    </location>
</feature>
<proteinExistence type="predicted"/>
<accession>H6X3T0</accession>
<dbReference type="EMBL" id="JQ513383">
    <property type="protein sequence ID" value="AFA44396.1"/>
    <property type="molecule type" value="Genomic_DNA"/>
</dbReference>
<keyword evidence="1" id="KW-0175">Coiled coil</keyword>
<organism evidence="2 3">
    <name type="scientific">Klebsiella phage vB_KleM_RaK2</name>
    <dbReference type="NCBI Taxonomy" id="1147094"/>
    <lineage>
        <taxon>Viruses</taxon>
        <taxon>Duplodnaviria</taxon>
        <taxon>Heunggongvirae</taxon>
        <taxon>Uroviricota</taxon>
        <taxon>Caudoviricetes</taxon>
        <taxon>Alcyoneusvirus</taxon>
        <taxon>Alcyoneusvirus RaK2</taxon>
    </lineage>
</organism>
<evidence type="ECO:0000313" key="3">
    <source>
        <dbReference type="Proteomes" id="UP000007524"/>
    </source>
</evidence>
<reference evidence="2 3" key="1">
    <citation type="journal article" date="2012" name="J. Virol.">
        <title>Genome of Klebsiella sp.-Infecting Bacteriophage vB_KleM_RaK2.</title>
        <authorList>
            <person name="Simoliunas E."/>
            <person name="Kaliniene L."/>
            <person name="Truncaite L."/>
            <person name="Klausa V."/>
            <person name="Zajanckauskaite A."/>
            <person name="Meskys R."/>
        </authorList>
    </citation>
    <scope>NUCLEOTIDE SEQUENCE [LARGE SCALE GENOMIC DNA]</scope>
</reference>
<dbReference type="Proteomes" id="UP000007524">
    <property type="component" value="Segment"/>
</dbReference>
<dbReference type="Gene3D" id="1.20.5.340">
    <property type="match status" value="1"/>
</dbReference>
<gene>
    <name evidence="2" type="ORF">RaK2_00123</name>
</gene>
<dbReference type="GeneID" id="14012711"/>
<dbReference type="KEGG" id="vg:14012711"/>
<dbReference type="RefSeq" id="YP_007007278.1">
    <property type="nucleotide sequence ID" value="NC_019526.1"/>
</dbReference>
<evidence type="ECO:0000256" key="1">
    <source>
        <dbReference type="SAM" id="Coils"/>
    </source>
</evidence>
<evidence type="ECO:0000313" key="2">
    <source>
        <dbReference type="EMBL" id="AFA44396.1"/>
    </source>
</evidence>
<dbReference type="OrthoDB" id="28384at10239"/>
<sequence length="121" mass="14064">MSIYKQTINEGKIDNLYHRNVTKPEVQSIKKSSELKLLRSGSVTEITLDDKTFQVYDAHKIHNIITFVERHEDSIFNLRQDNNNLKKQIQILSKNIQTLQSTVTKLQEQLKNAGFSSNNYL</sequence>
<protein>
    <submittedName>
        <fullName evidence="2">Uncharacterized protein</fullName>
    </submittedName>
</protein>
<keyword evidence="3" id="KW-1185">Reference proteome</keyword>
<name>H6X3T0_9CAUD</name>